<keyword evidence="1" id="KW-0677">Repeat</keyword>
<protein>
    <recommendedName>
        <fullName evidence="5">Pentacotripeptide-repeat region of PRORP domain-containing protein</fullName>
    </recommendedName>
</protein>
<dbReference type="PROSITE" id="PS51257">
    <property type="entry name" value="PROKAR_LIPOPROTEIN"/>
    <property type="match status" value="1"/>
</dbReference>
<feature type="compositionally biased region" description="Low complexity" evidence="2">
    <location>
        <begin position="131"/>
        <end position="146"/>
    </location>
</feature>
<feature type="compositionally biased region" description="Low complexity" evidence="2">
    <location>
        <begin position="228"/>
        <end position="244"/>
    </location>
</feature>
<evidence type="ECO:0000256" key="1">
    <source>
        <dbReference type="ARBA" id="ARBA00022737"/>
    </source>
</evidence>
<keyword evidence="4" id="KW-1185">Reference proteome</keyword>
<evidence type="ECO:0000313" key="3">
    <source>
        <dbReference type="EMBL" id="PWN98974.1"/>
    </source>
</evidence>
<dbReference type="RefSeq" id="XP_025599253.1">
    <property type="nucleotide sequence ID" value="XM_025741973.1"/>
</dbReference>
<reference evidence="3 4" key="1">
    <citation type="journal article" date="2018" name="Mol. Biol. Evol.">
        <title>Broad Genomic Sampling Reveals a Smut Pathogenic Ancestry of the Fungal Clade Ustilaginomycotina.</title>
        <authorList>
            <person name="Kijpornyongpan T."/>
            <person name="Mondo S.J."/>
            <person name="Barry K."/>
            <person name="Sandor L."/>
            <person name="Lee J."/>
            <person name="Lipzen A."/>
            <person name="Pangilinan J."/>
            <person name="LaButti K."/>
            <person name="Hainaut M."/>
            <person name="Henrissat B."/>
            <person name="Grigoriev I.V."/>
            <person name="Spatafora J.W."/>
            <person name="Aime M.C."/>
        </authorList>
    </citation>
    <scope>NUCLEOTIDE SEQUENCE [LARGE SCALE GENOMIC DNA]</scope>
    <source>
        <strain evidence="3 4">MCA 4186</strain>
    </source>
</reference>
<dbReference type="STRING" id="58919.A0A316ZD76"/>
<proteinExistence type="predicted"/>
<dbReference type="InterPro" id="IPR011990">
    <property type="entry name" value="TPR-like_helical_dom_sf"/>
</dbReference>
<feature type="region of interest" description="Disordered" evidence="2">
    <location>
        <begin position="221"/>
        <end position="247"/>
    </location>
</feature>
<dbReference type="Gene3D" id="1.25.40.10">
    <property type="entry name" value="Tetratricopeptide repeat domain"/>
    <property type="match status" value="1"/>
</dbReference>
<feature type="compositionally biased region" description="Polar residues" evidence="2">
    <location>
        <begin position="86"/>
        <end position="98"/>
    </location>
</feature>
<feature type="compositionally biased region" description="Polar residues" evidence="2">
    <location>
        <begin position="613"/>
        <end position="623"/>
    </location>
</feature>
<dbReference type="GeneID" id="37269517"/>
<dbReference type="AlphaFoldDB" id="A0A316ZD76"/>
<feature type="region of interest" description="Disordered" evidence="2">
    <location>
        <begin position="62"/>
        <end position="117"/>
    </location>
</feature>
<evidence type="ECO:0000256" key="2">
    <source>
        <dbReference type="SAM" id="MobiDB-lite"/>
    </source>
</evidence>
<organism evidence="3 4">
    <name type="scientific">Tilletiopsis washingtonensis</name>
    <dbReference type="NCBI Taxonomy" id="58919"/>
    <lineage>
        <taxon>Eukaryota</taxon>
        <taxon>Fungi</taxon>
        <taxon>Dikarya</taxon>
        <taxon>Basidiomycota</taxon>
        <taxon>Ustilaginomycotina</taxon>
        <taxon>Exobasidiomycetes</taxon>
        <taxon>Entylomatales</taxon>
        <taxon>Entylomatales incertae sedis</taxon>
        <taxon>Tilletiopsis</taxon>
    </lineage>
</organism>
<dbReference type="OrthoDB" id="185373at2759"/>
<sequence>MLRRSASESAGAAGSAAAAALACLHTAPARPRRCWPSASAPVPPHHSCAAGRRPFSHLTIAASAPSSSGSSSRHERTAATPAGRPSRSQASSAPTTPHHSAVAPSSAGDAPLYPTSRAHLSPARLPALFAHSRPSPRAAPDPRSSPKVTPDEPDEHVGIDRLLRRERPPIAEWSGFWAEDPFRDPERASLASAKQHMLRSDALPHARGVFLAARGMRARVAQRLRSEAGPQSPGTASPASSAPGVSLPVHAAPPPSVYYPLLRHAPPPATPLIFDDYCAFHEPDTHAFNLLLRRHVALGDAEAVHATSASLASRSLDGADEHVGTPSAALLSPSWTASWTPATWALMLKHATDIEAHTPEHLLVLLGAVPTELLPQLLTPQLQLDIIGMLAAMREARLAVELATWMQGRAADKGTIVQRGQMWELVLRVGAEERWYPAVKHGYEGASVSGRLLSSLDSGYLLSVLAACARAGDPVLAEEVLQQSLAGRSPNHPQLEALYIAHCNAASFEGALHVLGKLDDLDGPDSGGDAHAHLVKPLVRSAGKSELLWKQAHAAWRRVGTDAGPDGGVTTAGMNGLLRAARALGLHSHAHALYASRAKLRARRGRRAGATHSDAQASSQGAEHTLQPNLHTFHGLLRCCLDTGDSAGGRALLTAMAQHRPVLVGTTNTYELAVRLLCLTDKYAGAFEYIAEAERRGTRVSRLTLEVLRDTCKRYGDAREAELDEQLAARVHQ</sequence>
<gene>
    <name evidence="3" type="ORF">FA09DRAFT_328949</name>
</gene>
<evidence type="ECO:0008006" key="5">
    <source>
        <dbReference type="Google" id="ProtNLM"/>
    </source>
</evidence>
<evidence type="ECO:0000313" key="4">
    <source>
        <dbReference type="Proteomes" id="UP000245946"/>
    </source>
</evidence>
<feature type="region of interest" description="Disordered" evidence="2">
    <location>
        <begin position="604"/>
        <end position="623"/>
    </location>
</feature>
<dbReference type="PANTHER" id="PTHR47447">
    <property type="entry name" value="OS03G0856100 PROTEIN"/>
    <property type="match status" value="1"/>
</dbReference>
<dbReference type="EMBL" id="KZ819289">
    <property type="protein sequence ID" value="PWN98974.1"/>
    <property type="molecule type" value="Genomic_DNA"/>
</dbReference>
<feature type="region of interest" description="Disordered" evidence="2">
    <location>
        <begin position="131"/>
        <end position="159"/>
    </location>
</feature>
<accession>A0A316ZD76</accession>
<name>A0A316ZD76_9BASI</name>
<feature type="compositionally biased region" description="Low complexity" evidence="2">
    <location>
        <begin position="62"/>
        <end position="71"/>
    </location>
</feature>
<dbReference type="PANTHER" id="PTHR47447:SF17">
    <property type="entry name" value="OS12G0638900 PROTEIN"/>
    <property type="match status" value="1"/>
</dbReference>
<dbReference type="Proteomes" id="UP000245946">
    <property type="component" value="Unassembled WGS sequence"/>
</dbReference>